<dbReference type="InterPro" id="IPR014757">
    <property type="entry name" value="Tscrpt_reg_IclR_C"/>
</dbReference>
<dbReference type="Pfam" id="PF01614">
    <property type="entry name" value="IclR_C"/>
    <property type="match status" value="1"/>
</dbReference>
<dbReference type="PANTHER" id="PTHR30136:SF35">
    <property type="entry name" value="HTH-TYPE TRANSCRIPTIONAL REGULATOR RV1719"/>
    <property type="match status" value="1"/>
</dbReference>
<protein>
    <recommendedName>
        <fullName evidence="1">IclR-ED domain-containing protein</fullName>
    </recommendedName>
</protein>
<dbReference type="PROSITE" id="PS51078">
    <property type="entry name" value="ICLR_ED"/>
    <property type="match status" value="1"/>
</dbReference>
<dbReference type="GO" id="GO:0003677">
    <property type="term" value="F:DNA binding"/>
    <property type="evidence" value="ECO:0007669"/>
    <property type="project" value="TreeGrafter"/>
</dbReference>
<dbReference type="GO" id="GO:0003700">
    <property type="term" value="F:DNA-binding transcription factor activity"/>
    <property type="evidence" value="ECO:0007669"/>
    <property type="project" value="TreeGrafter"/>
</dbReference>
<evidence type="ECO:0000259" key="1">
    <source>
        <dbReference type="PROSITE" id="PS51078"/>
    </source>
</evidence>
<dbReference type="Gene3D" id="3.30.450.40">
    <property type="match status" value="1"/>
</dbReference>
<dbReference type="InterPro" id="IPR029016">
    <property type="entry name" value="GAF-like_dom_sf"/>
</dbReference>
<evidence type="ECO:0000313" key="3">
    <source>
        <dbReference type="Proteomes" id="UP000466104"/>
    </source>
</evidence>
<gene>
    <name evidence="2" type="ORF">FYJ43_02765</name>
</gene>
<dbReference type="Proteomes" id="UP000466104">
    <property type="component" value="Unassembled WGS sequence"/>
</dbReference>
<evidence type="ECO:0000313" key="2">
    <source>
        <dbReference type="EMBL" id="MSS44990.1"/>
    </source>
</evidence>
<proteinExistence type="predicted"/>
<dbReference type="InterPro" id="IPR050707">
    <property type="entry name" value="HTH_MetabolicPath_Reg"/>
</dbReference>
<dbReference type="SUPFAM" id="SSF55781">
    <property type="entry name" value="GAF domain-like"/>
    <property type="match status" value="1"/>
</dbReference>
<reference evidence="2 3" key="1">
    <citation type="submission" date="2019-08" db="EMBL/GenBank/DDBJ databases">
        <title>In-depth cultivation of the pig gut microbiome towards novel bacterial diversity and tailored functional studies.</title>
        <authorList>
            <person name="Wylensek D."/>
            <person name="Hitch T.C.A."/>
            <person name="Clavel T."/>
        </authorList>
    </citation>
    <scope>NUCLEOTIDE SEQUENCE [LARGE SCALE GENOMIC DNA]</scope>
    <source>
        <strain evidence="2 3">WCA-380-WT-3A</strain>
    </source>
</reference>
<dbReference type="PANTHER" id="PTHR30136">
    <property type="entry name" value="HELIX-TURN-HELIX TRANSCRIPTIONAL REGULATOR, ICLR FAMILY"/>
    <property type="match status" value="1"/>
</dbReference>
<dbReference type="GO" id="GO:0045892">
    <property type="term" value="P:negative regulation of DNA-templated transcription"/>
    <property type="evidence" value="ECO:0007669"/>
    <property type="project" value="TreeGrafter"/>
</dbReference>
<sequence>MSGTSVVYLDKVEPGRPIRVVSRVGRRVPVVSTAMGRAILGARALKLEQARAFLDAADCQGSGFINSFDHECQRVREQGYAVEIEENEPNMRASAFLSL</sequence>
<dbReference type="EMBL" id="VUMG01000001">
    <property type="protein sequence ID" value="MSS44990.1"/>
    <property type="molecule type" value="Genomic_DNA"/>
</dbReference>
<dbReference type="AlphaFoldDB" id="A0A7K0J4X3"/>
<feature type="domain" description="IclR-ED" evidence="1">
    <location>
        <begin position="1"/>
        <end position="99"/>
    </location>
</feature>
<keyword evidence="3" id="KW-1185">Reference proteome</keyword>
<comment type="caution">
    <text evidence="2">The sequence shown here is derived from an EMBL/GenBank/DDBJ whole genome shotgun (WGS) entry which is preliminary data.</text>
</comment>
<accession>A0A7K0J4X3</accession>
<name>A0A7K0J4X3_9ACTN</name>
<organism evidence="2 3">
    <name type="scientific">Cutibacterium porci</name>
    <dbReference type="NCBI Taxonomy" id="2605781"/>
    <lineage>
        <taxon>Bacteria</taxon>
        <taxon>Bacillati</taxon>
        <taxon>Actinomycetota</taxon>
        <taxon>Actinomycetes</taxon>
        <taxon>Propionibacteriales</taxon>
        <taxon>Propionibacteriaceae</taxon>
        <taxon>Cutibacterium</taxon>
    </lineage>
</organism>